<proteinExistence type="predicted"/>
<dbReference type="RefSeq" id="WP_115110060.1">
    <property type="nucleotide sequence ID" value="NZ_QHKS01000061.1"/>
</dbReference>
<evidence type="ECO:0000313" key="2">
    <source>
        <dbReference type="Proteomes" id="UP000254875"/>
    </source>
</evidence>
<gene>
    <name evidence="1" type="ORF">DLM46_38135</name>
</gene>
<dbReference type="AlphaFoldDB" id="A0A370MVC5"/>
<dbReference type="Proteomes" id="UP000254875">
    <property type="component" value="Unassembled WGS sequence"/>
</dbReference>
<keyword evidence="2" id="KW-1185">Reference proteome</keyword>
<name>A0A370MVC5_9BURK</name>
<dbReference type="EMBL" id="QHKS01000061">
    <property type="protein sequence ID" value="RDJ97315.1"/>
    <property type="molecule type" value="Genomic_DNA"/>
</dbReference>
<dbReference type="OrthoDB" id="8989154at2"/>
<reference evidence="2" key="1">
    <citation type="submission" date="2018-05" db="EMBL/GenBank/DDBJ databases">
        <authorList>
            <person name="Feng T."/>
        </authorList>
    </citation>
    <scope>NUCLEOTIDE SEQUENCE [LARGE SCALE GENOMIC DNA]</scope>
    <source>
        <strain evidence="2">S27</strain>
    </source>
</reference>
<organism evidence="1 2">
    <name type="scientific">Paraburkholderia lacunae</name>
    <dbReference type="NCBI Taxonomy" id="2211104"/>
    <lineage>
        <taxon>Bacteria</taxon>
        <taxon>Pseudomonadati</taxon>
        <taxon>Pseudomonadota</taxon>
        <taxon>Betaproteobacteria</taxon>
        <taxon>Burkholderiales</taxon>
        <taxon>Burkholderiaceae</taxon>
        <taxon>Paraburkholderia</taxon>
    </lineage>
</organism>
<protein>
    <submittedName>
        <fullName evidence="1">Uncharacterized protein</fullName>
    </submittedName>
</protein>
<sequence>MNFFPCTLVYVDLDASPGPNATNRDPLSYVSQAICLNNSLRQVGMPTLTIMSNAPADVARRLDSMAPENRPALMRLNATIELSKDTPFYAAHFKLDLLDQVAGALPADTMLLLLDTDMVAMRPLEQKLIGRCAEAGLGAFDISDQVFPAYGSEKVVADLEIVAGRRFRNPRWYGGEFLLGTPAALRRLVLHARTTYTRYVGEIDRVGHHGDEAFISATLNALADEGQGIVEVGAYQAVGRHWPGNNYRDLRWFRGCSFIHLPGGKALLEKEARSAGFVPQRFWRRVRAAHLRGRVRYALKWIARALSVERPATRFACTMRRLRSQTTR</sequence>
<accession>A0A370MVC5</accession>
<comment type="caution">
    <text evidence="1">The sequence shown here is derived from an EMBL/GenBank/DDBJ whole genome shotgun (WGS) entry which is preliminary data.</text>
</comment>
<evidence type="ECO:0000313" key="1">
    <source>
        <dbReference type="EMBL" id="RDJ97315.1"/>
    </source>
</evidence>